<accession>A0A850T130</accession>
<evidence type="ECO:0000259" key="2">
    <source>
        <dbReference type="Pfam" id="PF13229"/>
    </source>
</evidence>
<keyword evidence="4" id="KW-1185">Reference proteome</keyword>
<dbReference type="InterPro" id="IPR006626">
    <property type="entry name" value="PbH1"/>
</dbReference>
<name>A0A850T130_9BACT</name>
<dbReference type="InterPro" id="IPR039448">
    <property type="entry name" value="Beta_helix"/>
</dbReference>
<feature type="domain" description="Right handed beta helix" evidence="2">
    <location>
        <begin position="591"/>
        <end position="690"/>
    </location>
</feature>
<feature type="signal peptide" evidence="1">
    <location>
        <begin position="1"/>
        <end position="27"/>
    </location>
</feature>
<dbReference type="EMBL" id="JACADJ010000033">
    <property type="protein sequence ID" value="NWH05413.1"/>
    <property type="molecule type" value="Genomic_DNA"/>
</dbReference>
<feature type="chain" id="PRO_5032973069" evidence="1">
    <location>
        <begin position="28"/>
        <end position="813"/>
    </location>
</feature>
<dbReference type="InterPro" id="IPR012334">
    <property type="entry name" value="Pectin_lyas_fold"/>
</dbReference>
<dbReference type="InterPro" id="IPR011050">
    <property type="entry name" value="Pectin_lyase_fold/virulence"/>
</dbReference>
<comment type="caution">
    <text evidence="3">The sequence shown here is derived from an EMBL/GenBank/DDBJ whole genome shotgun (WGS) entry which is preliminary data.</text>
</comment>
<keyword evidence="1" id="KW-0732">Signal</keyword>
<proteinExistence type="predicted"/>
<organism evidence="3 4">
    <name type="scientific">Desulfobacter latus</name>
    <dbReference type="NCBI Taxonomy" id="2292"/>
    <lineage>
        <taxon>Bacteria</taxon>
        <taxon>Pseudomonadati</taxon>
        <taxon>Thermodesulfobacteriota</taxon>
        <taxon>Desulfobacteria</taxon>
        <taxon>Desulfobacterales</taxon>
        <taxon>Desulfobacteraceae</taxon>
        <taxon>Desulfobacter</taxon>
    </lineage>
</organism>
<dbReference type="SMART" id="SM00710">
    <property type="entry name" value="PbH1"/>
    <property type="match status" value="7"/>
</dbReference>
<feature type="domain" description="Right handed beta helix" evidence="2">
    <location>
        <begin position="81"/>
        <end position="215"/>
    </location>
</feature>
<dbReference type="SUPFAM" id="SSF51126">
    <property type="entry name" value="Pectin lyase-like"/>
    <property type="match status" value="2"/>
</dbReference>
<dbReference type="Gene3D" id="2.160.20.10">
    <property type="entry name" value="Single-stranded right-handed beta-helix, Pectin lyase-like"/>
    <property type="match status" value="1"/>
</dbReference>
<protein>
    <submittedName>
        <fullName evidence="3">Right-handed parallel beta-helix repeat-containing protein</fullName>
    </submittedName>
</protein>
<gene>
    <name evidence="3" type="ORF">HXW94_10510</name>
</gene>
<dbReference type="RefSeq" id="WP_178366867.1">
    <property type="nucleotide sequence ID" value="NZ_JACADJ010000033.1"/>
</dbReference>
<dbReference type="Pfam" id="PF13229">
    <property type="entry name" value="Beta_helix"/>
    <property type="match status" value="2"/>
</dbReference>
<dbReference type="Proteomes" id="UP000553343">
    <property type="component" value="Unassembled WGS sequence"/>
</dbReference>
<evidence type="ECO:0000256" key="1">
    <source>
        <dbReference type="SAM" id="SignalP"/>
    </source>
</evidence>
<evidence type="ECO:0000313" key="3">
    <source>
        <dbReference type="EMBL" id="NWH05413.1"/>
    </source>
</evidence>
<sequence>MRSIKALKTIFQLIILFFFLGIPLVNAATDVTDNITENATWTLSGSPYHIKNSISVGNDTQDVTLTIEAGVQVIFRDLRGVADNRIDFIDGASLVVQGAADQKVLFTSEVTDKTQIGIYGGLRFHEDADAAGSAINHAVFEQGRDAVKIYTGTPLFQDCVFRYNEIGLFLETTQNTQTAINPLITGCAFEHHSNYGIHLIDSTARISSCRFENNGIWWDFHERWLPKEGAAIRLENSDPVLSGLSAPAWNMTNGVNQFVEIRNNYDRNLILELPGQLDGGEQFPYVVTASFSIGNQTSPVSLTIPEGVKIAFQDLRGISHCRIDIDDNASLSIQGTQDKPVLLTNVEPDKTVTGVWNGIRILETADGSGSHISHAVFEQTSTAIEIYNGTPVIESSVFRYGINGIWIETPDNYTGPTIKPAVTHCTFLHHDKFGVFISEADAAISSCRFENNGTWRDWNGKWVPDEGGAIGIDDSDPELSYNTCPAYDAVSGINQFVSIYDYFSRSATWKVPGTRDDGTPMPYFLWRTIYVENQDETVQLTIKEGVNVVFNDLRGVSHCRLTLGKNGVLIVSGTDEKPVLFTGVEPDKTQNSVWTGIWFYNDSFPESSKISGAVIEQAYEGIGIETGKLEVEQTIFRRSRQGIFIENSANMKITGSRFLNNQYGIYAKQPGNDVVVSGSVFQENETFGIYNEEDVCIDARNNYWGHGTGPLDDSDEADCVYRRGFTHHNPAAKGNKVSDHVIYAPWNKSETPCLCPDTDLDGVPDAWDECPDTPAGSFVNNRGCRTMVQWDIGDDGKQGLPEVMHILKAISNQ</sequence>
<dbReference type="AlphaFoldDB" id="A0A850T130"/>
<reference evidence="3 4" key="1">
    <citation type="submission" date="2020-06" db="EMBL/GenBank/DDBJ databases">
        <title>High-quality draft genome of sulfate reducer Desulfobacter latus type strain AcrS2 isolated from marine sediment.</title>
        <authorList>
            <person name="Hoppe M."/>
            <person name="Larsen C.K."/>
            <person name="Marshall I.P.G."/>
            <person name="Schramm A."/>
            <person name="Marietou A.G."/>
        </authorList>
    </citation>
    <scope>NUCLEOTIDE SEQUENCE [LARGE SCALE GENOMIC DNA]</scope>
    <source>
        <strain evidence="3 4">AcRS2</strain>
    </source>
</reference>
<evidence type="ECO:0000313" key="4">
    <source>
        <dbReference type="Proteomes" id="UP000553343"/>
    </source>
</evidence>